<comment type="caution">
    <text evidence="2">The sequence shown here is derived from an EMBL/GenBank/DDBJ whole genome shotgun (WGS) entry which is preliminary data.</text>
</comment>
<evidence type="ECO:0000313" key="3">
    <source>
        <dbReference type="Proteomes" id="UP001212997"/>
    </source>
</evidence>
<sequence length="270" mass="29903">MASQHNTCNSFDTFFTSTIPAQIRNVNQEMGKVGQVLTVFGHDLRALIQAARIVIRNDPHRDSEIVSPEAAALVEAVEKVKHEFIAFGCALEDLVWGFYARLKENEGLDYICQKIHERLAFGIQRLKQTFPPLDQAPGHEGRKVVVESLLDAIEESIVHLAHKFGLFDETFAKLASKVKEIIVRCLVTLGDICEQYPGLVIFGLMTLIIEISGVGGSPLGSFLLFLVRINSASNPLLAIANIVLPGPSVIKTILLSVLKGLRKNRSWYKE</sequence>
<protein>
    <submittedName>
        <fullName evidence="2">Uncharacterized protein</fullName>
    </submittedName>
</protein>
<dbReference type="EMBL" id="JANAWD010000305">
    <property type="protein sequence ID" value="KAJ3481764.1"/>
    <property type="molecule type" value="Genomic_DNA"/>
</dbReference>
<accession>A0AAD5V4F2</accession>
<keyword evidence="1" id="KW-0812">Transmembrane</keyword>
<reference evidence="2" key="1">
    <citation type="submission" date="2022-07" db="EMBL/GenBank/DDBJ databases">
        <title>Genome Sequence of Physisporinus lineatus.</title>
        <authorList>
            <person name="Buettner E."/>
        </authorList>
    </citation>
    <scope>NUCLEOTIDE SEQUENCE</scope>
    <source>
        <strain evidence="2">VT162</strain>
    </source>
</reference>
<proteinExistence type="predicted"/>
<feature type="transmembrane region" description="Helical" evidence="1">
    <location>
        <begin position="238"/>
        <end position="258"/>
    </location>
</feature>
<evidence type="ECO:0000256" key="1">
    <source>
        <dbReference type="SAM" id="Phobius"/>
    </source>
</evidence>
<evidence type="ECO:0000313" key="2">
    <source>
        <dbReference type="EMBL" id="KAJ3481764.1"/>
    </source>
</evidence>
<dbReference type="Proteomes" id="UP001212997">
    <property type="component" value="Unassembled WGS sequence"/>
</dbReference>
<keyword evidence="3" id="KW-1185">Reference proteome</keyword>
<feature type="transmembrane region" description="Helical" evidence="1">
    <location>
        <begin position="199"/>
        <end position="226"/>
    </location>
</feature>
<name>A0AAD5V4F2_9APHY</name>
<keyword evidence="1" id="KW-1133">Transmembrane helix</keyword>
<gene>
    <name evidence="2" type="ORF">NLI96_g7446</name>
</gene>
<keyword evidence="1" id="KW-0472">Membrane</keyword>
<dbReference type="AlphaFoldDB" id="A0AAD5V4F2"/>
<organism evidence="2 3">
    <name type="scientific">Meripilus lineatus</name>
    <dbReference type="NCBI Taxonomy" id="2056292"/>
    <lineage>
        <taxon>Eukaryota</taxon>
        <taxon>Fungi</taxon>
        <taxon>Dikarya</taxon>
        <taxon>Basidiomycota</taxon>
        <taxon>Agaricomycotina</taxon>
        <taxon>Agaricomycetes</taxon>
        <taxon>Polyporales</taxon>
        <taxon>Meripilaceae</taxon>
        <taxon>Meripilus</taxon>
    </lineage>
</organism>